<comment type="similarity">
    <text evidence="2">Belongs to the major facilitator superfamily. Sugar transporter (TC 2.A.1.1) family.</text>
</comment>
<accession>A0AAD6CQ45</accession>
<keyword evidence="10" id="KW-1185">Reference proteome</keyword>
<dbReference type="PRINTS" id="PR00171">
    <property type="entry name" value="SUGRTRNSPORT"/>
</dbReference>
<dbReference type="InterPro" id="IPR036259">
    <property type="entry name" value="MFS_trans_sf"/>
</dbReference>
<evidence type="ECO:0000313" key="10">
    <source>
        <dbReference type="Proteomes" id="UP001220324"/>
    </source>
</evidence>
<keyword evidence="4 7" id="KW-0812">Transmembrane</keyword>
<feature type="transmembrane region" description="Helical" evidence="7">
    <location>
        <begin position="38"/>
        <end position="58"/>
    </location>
</feature>
<dbReference type="InterPro" id="IPR003663">
    <property type="entry name" value="Sugar/inositol_transpt"/>
</dbReference>
<dbReference type="InterPro" id="IPR020846">
    <property type="entry name" value="MFS_dom"/>
</dbReference>
<dbReference type="InterPro" id="IPR005828">
    <property type="entry name" value="MFS_sugar_transport-like"/>
</dbReference>
<feature type="transmembrane region" description="Helical" evidence="7">
    <location>
        <begin position="245"/>
        <end position="265"/>
    </location>
</feature>
<keyword evidence="5 7" id="KW-1133">Transmembrane helix</keyword>
<protein>
    <recommendedName>
        <fullName evidence="8">Major facilitator superfamily (MFS) profile domain-containing protein</fullName>
    </recommendedName>
</protein>
<feature type="transmembrane region" description="Helical" evidence="7">
    <location>
        <begin position="153"/>
        <end position="174"/>
    </location>
</feature>
<evidence type="ECO:0000259" key="8">
    <source>
        <dbReference type="PROSITE" id="PS50850"/>
    </source>
</evidence>
<comment type="subcellular location">
    <subcellularLocation>
        <location evidence="1">Membrane</location>
        <topology evidence="1">Multi-pass membrane protein</topology>
    </subcellularLocation>
</comment>
<feature type="transmembrane region" description="Helical" evidence="7">
    <location>
        <begin position="122"/>
        <end position="141"/>
    </location>
</feature>
<evidence type="ECO:0000256" key="7">
    <source>
        <dbReference type="SAM" id="Phobius"/>
    </source>
</evidence>
<evidence type="ECO:0000313" key="9">
    <source>
        <dbReference type="EMBL" id="KAJ5532977.1"/>
    </source>
</evidence>
<evidence type="ECO:0000256" key="1">
    <source>
        <dbReference type="ARBA" id="ARBA00004141"/>
    </source>
</evidence>
<dbReference type="PROSITE" id="PS50850">
    <property type="entry name" value="MFS"/>
    <property type="match status" value="1"/>
</dbReference>
<evidence type="ECO:0000256" key="4">
    <source>
        <dbReference type="ARBA" id="ARBA00022692"/>
    </source>
</evidence>
<comment type="caution">
    <text evidence="9">The sequence shown here is derived from an EMBL/GenBank/DDBJ whole genome shotgun (WGS) entry which is preliminary data.</text>
</comment>
<reference evidence="9 10" key="1">
    <citation type="journal article" date="2023" name="IMA Fungus">
        <title>Comparative genomic study of the Penicillium genus elucidates a diverse pangenome and 15 lateral gene transfer events.</title>
        <authorList>
            <person name="Petersen C."/>
            <person name="Sorensen T."/>
            <person name="Nielsen M.R."/>
            <person name="Sondergaard T.E."/>
            <person name="Sorensen J.L."/>
            <person name="Fitzpatrick D.A."/>
            <person name="Frisvad J.C."/>
            <person name="Nielsen K.L."/>
        </authorList>
    </citation>
    <scope>NUCLEOTIDE SEQUENCE [LARGE SCALE GENOMIC DNA]</scope>
    <source>
        <strain evidence="9 10">IBT 35679</strain>
    </source>
</reference>
<feature type="transmembrane region" description="Helical" evidence="7">
    <location>
        <begin position="65"/>
        <end position="84"/>
    </location>
</feature>
<dbReference type="Pfam" id="PF00083">
    <property type="entry name" value="Sugar_tr"/>
    <property type="match status" value="2"/>
</dbReference>
<dbReference type="EMBL" id="JAQIZZ010000007">
    <property type="protein sequence ID" value="KAJ5532977.1"/>
    <property type="molecule type" value="Genomic_DNA"/>
</dbReference>
<dbReference type="GO" id="GO:0005351">
    <property type="term" value="F:carbohydrate:proton symporter activity"/>
    <property type="evidence" value="ECO:0007669"/>
    <property type="project" value="TreeGrafter"/>
</dbReference>
<dbReference type="Gene3D" id="1.20.1250.20">
    <property type="entry name" value="MFS general substrate transporter like domains"/>
    <property type="match status" value="1"/>
</dbReference>
<dbReference type="PANTHER" id="PTHR48022:SF28">
    <property type="entry name" value="MAJOR FACILITATOR SUPERFAMILY (MFS) PROFILE DOMAIN-CONTAINING PROTEIN-RELATED"/>
    <property type="match status" value="1"/>
</dbReference>
<feature type="transmembrane region" description="Helical" evidence="7">
    <location>
        <begin position="90"/>
        <end position="110"/>
    </location>
</feature>
<feature type="transmembrane region" description="Helical" evidence="7">
    <location>
        <begin position="313"/>
        <end position="333"/>
    </location>
</feature>
<dbReference type="AlphaFoldDB" id="A0AAD6CQ45"/>
<gene>
    <name evidence="9" type="ORF">N7494_009529</name>
</gene>
<name>A0AAD6CQ45_9EURO</name>
<dbReference type="InterPro" id="IPR050360">
    <property type="entry name" value="MFS_Sugar_Transporters"/>
</dbReference>
<organism evidence="9 10">
    <name type="scientific">Penicillium frequentans</name>
    <dbReference type="NCBI Taxonomy" id="3151616"/>
    <lineage>
        <taxon>Eukaryota</taxon>
        <taxon>Fungi</taxon>
        <taxon>Dikarya</taxon>
        <taxon>Ascomycota</taxon>
        <taxon>Pezizomycotina</taxon>
        <taxon>Eurotiomycetes</taxon>
        <taxon>Eurotiomycetidae</taxon>
        <taxon>Eurotiales</taxon>
        <taxon>Aspergillaceae</taxon>
        <taxon>Penicillium</taxon>
    </lineage>
</organism>
<evidence type="ECO:0000256" key="5">
    <source>
        <dbReference type="ARBA" id="ARBA00022989"/>
    </source>
</evidence>
<feature type="transmembrane region" description="Helical" evidence="7">
    <location>
        <begin position="376"/>
        <end position="394"/>
    </location>
</feature>
<proteinExistence type="inferred from homology"/>
<keyword evidence="3" id="KW-0813">Transport</keyword>
<sequence length="454" mass="50500">MGFIIFVTGYDDGVIGGLLTATAFKETFNLSSSMEGTVTALFVIGCLVGCLCTSFSGGRWGRLKIAQVGSVILSIGAIIQASSYTVAQLIVGRIVAGLGLGLITSNIAVWQSETSSREIRGTLVAISLSFLILGQVLAYWIDYAMSQYITTVSWRFPMAFQAFLGIMLNFMLFFMPESPRWLFQHDRYQEGIEVLRRLRSSNGQVDEVALATTVAEIQDALALESEQKGWMDLLRDDHIRSRRRVALACLLNACQAWSGSTPISYYTTVIFEDSVGFGQHFALLMSGFLQIWFLIASFGTWYSIEKFGRRRSFIISAIGMATVMAIMAAMLAIDTKVSGVVAAVMLFAYQAFFTWGFYGWHLVVPVAIDNIGWRTYIIFASFNLAFVPMIYFLYPETAGFSLEAVDLTFMDPNTSPVKKADELWKLIRQGHDVTLTNQVNQKNDDNRVDHVETA</sequence>
<evidence type="ECO:0000256" key="6">
    <source>
        <dbReference type="ARBA" id="ARBA00023136"/>
    </source>
</evidence>
<dbReference type="GO" id="GO:0016020">
    <property type="term" value="C:membrane"/>
    <property type="evidence" value="ECO:0007669"/>
    <property type="project" value="UniProtKB-SubCell"/>
</dbReference>
<dbReference type="PANTHER" id="PTHR48022">
    <property type="entry name" value="PLASTIDIC GLUCOSE TRANSPORTER 4"/>
    <property type="match status" value="1"/>
</dbReference>
<dbReference type="Proteomes" id="UP001220324">
    <property type="component" value="Unassembled WGS sequence"/>
</dbReference>
<dbReference type="SUPFAM" id="SSF103473">
    <property type="entry name" value="MFS general substrate transporter"/>
    <property type="match status" value="1"/>
</dbReference>
<feature type="transmembrane region" description="Helical" evidence="7">
    <location>
        <begin position="339"/>
        <end position="364"/>
    </location>
</feature>
<feature type="transmembrane region" description="Helical" evidence="7">
    <location>
        <begin position="277"/>
        <end position="301"/>
    </location>
</feature>
<evidence type="ECO:0000256" key="2">
    <source>
        <dbReference type="ARBA" id="ARBA00010992"/>
    </source>
</evidence>
<feature type="domain" description="Major facilitator superfamily (MFS) profile" evidence="8">
    <location>
        <begin position="1"/>
        <end position="454"/>
    </location>
</feature>
<keyword evidence="6 7" id="KW-0472">Membrane</keyword>
<evidence type="ECO:0000256" key="3">
    <source>
        <dbReference type="ARBA" id="ARBA00022448"/>
    </source>
</evidence>